<proteinExistence type="predicted"/>
<dbReference type="GO" id="GO:0006396">
    <property type="term" value="P:RNA processing"/>
    <property type="evidence" value="ECO:0007669"/>
    <property type="project" value="TreeGrafter"/>
</dbReference>
<sequence length="206" mass="23375">MATTTIEDLTESQIDALFLEAEERLAEKNNAAVLAAHGRPFQVSVANEAKKAAEEAAASKEVAAGKTDGVTIRVAQLEKKKNKEPDNAGPDWFGLQKTVLTPEAKREFQILRMRGILDPKQHFKKDNRKNMIPKYSVFGTILEGTAKGERDRLTRKQRKNTMVEEVLASQEYNQQFKRRYNKIQEKNASGKKGFYKKLVAGRRRRP</sequence>
<dbReference type="GO" id="GO:0003723">
    <property type="term" value="F:RNA binding"/>
    <property type="evidence" value="ECO:0007669"/>
    <property type="project" value="TreeGrafter"/>
</dbReference>
<evidence type="ECO:0000313" key="4">
    <source>
        <dbReference type="EMBL" id="KIH92941.1"/>
    </source>
</evidence>
<evidence type="ECO:0000256" key="2">
    <source>
        <dbReference type="ARBA" id="ARBA00023242"/>
    </source>
</evidence>
<keyword evidence="2" id="KW-0539">Nucleus</keyword>
<dbReference type="AlphaFoldDB" id="A0A0C2IUV7"/>
<dbReference type="EMBL" id="AWTV01000006">
    <property type="protein sequence ID" value="KIH92941.1"/>
    <property type="molecule type" value="Genomic_DNA"/>
</dbReference>
<dbReference type="Proteomes" id="UP000031575">
    <property type="component" value="Unassembled WGS sequence"/>
</dbReference>
<protein>
    <submittedName>
        <fullName evidence="4">Nucleolus protein required for cell</fullName>
    </submittedName>
</protein>
<dbReference type="HOGENOM" id="CLU_075129_1_0_1"/>
<dbReference type="GO" id="GO:0005730">
    <property type="term" value="C:nucleolus"/>
    <property type="evidence" value="ECO:0007669"/>
    <property type="project" value="UniProtKB-SubCell"/>
</dbReference>
<dbReference type="PANTHER" id="PTHR21686">
    <property type="entry name" value="DEOXYNUCLEOTIDYLTRANSFERASE TERMINAL-INTERACTING PROTEIN 2"/>
    <property type="match status" value="1"/>
</dbReference>
<dbReference type="OrthoDB" id="427886at2759"/>
<gene>
    <name evidence="4" type="ORF">SPBR_03128</name>
</gene>
<dbReference type="Pfam" id="PF08698">
    <property type="entry name" value="Fcf2"/>
    <property type="match status" value="1"/>
</dbReference>
<evidence type="ECO:0000256" key="1">
    <source>
        <dbReference type="ARBA" id="ARBA00004604"/>
    </source>
</evidence>
<evidence type="ECO:0000313" key="5">
    <source>
        <dbReference type="Proteomes" id="UP000031575"/>
    </source>
</evidence>
<dbReference type="InterPro" id="IPR014810">
    <property type="entry name" value="Fcf2_C"/>
</dbReference>
<accession>A0A0C2IUV7</accession>
<organism evidence="4 5">
    <name type="scientific">Sporothrix brasiliensis 5110</name>
    <dbReference type="NCBI Taxonomy" id="1398154"/>
    <lineage>
        <taxon>Eukaryota</taxon>
        <taxon>Fungi</taxon>
        <taxon>Dikarya</taxon>
        <taxon>Ascomycota</taxon>
        <taxon>Pezizomycotina</taxon>
        <taxon>Sordariomycetes</taxon>
        <taxon>Sordariomycetidae</taxon>
        <taxon>Ophiostomatales</taxon>
        <taxon>Ophiostomataceae</taxon>
        <taxon>Sporothrix</taxon>
    </lineage>
</organism>
<feature type="domain" description="Fcf2 pre-rRNA processing C-terminal" evidence="3">
    <location>
        <begin position="86"/>
        <end position="179"/>
    </location>
</feature>
<evidence type="ECO:0000259" key="3">
    <source>
        <dbReference type="Pfam" id="PF08698"/>
    </source>
</evidence>
<comment type="caution">
    <text evidence="4">The sequence shown here is derived from an EMBL/GenBank/DDBJ whole genome shotgun (WGS) entry which is preliminary data.</text>
</comment>
<dbReference type="VEuPathDB" id="FungiDB:SPBR_03128"/>
<name>A0A0C2IUV7_9PEZI</name>
<dbReference type="RefSeq" id="XP_040620951.1">
    <property type="nucleotide sequence ID" value="XM_040761431.1"/>
</dbReference>
<dbReference type="InterPro" id="IPR039883">
    <property type="entry name" value="Fcf2/DNTTIP2"/>
</dbReference>
<dbReference type="PANTHER" id="PTHR21686:SF12">
    <property type="entry name" value="DEOXYNUCLEOTIDYLTRANSFERASE TERMINAL-INTERACTING PROTEIN 2"/>
    <property type="match status" value="1"/>
</dbReference>
<reference evidence="4 5" key="1">
    <citation type="journal article" date="2014" name="BMC Genomics">
        <title>Comparative genomics of the major fungal agents of human and animal Sporotrichosis: Sporothrix schenckii and Sporothrix brasiliensis.</title>
        <authorList>
            <person name="Teixeira M.M."/>
            <person name="de Almeida L.G."/>
            <person name="Kubitschek-Barreira P."/>
            <person name="Alves F.L."/>
            <person name="Kioshima E.S."/>
            <person name="Abadio A.K."/>
            <person name="Fernandes L."/>
            <person name="Derengowski L.S."/>
            <person name="Ferreira K.S."/>
            <person name="Souza R.C."/>
            <person name="Ruiz J.C."/>
            <person name="de Andrade N.C."/>
            <person name="Paes H.C."/>
            <person name="Nicola A.M."/>
            <person name="Albuquerque P."/>
            <person name="Gerber A.L."/>
            <person name="Martins V.P."/>
            <person name="Peconick L.D."/>
            <person name="Neto A.V."/>
            <person name="Chaucanez C.B."/>
            <person name="Silva P.A."/>
            <person name="Cunha O.L."/>
            <person name="de Oliveira F.F."/>
            <person name="dos Santos T.C."/>
            <person name="Barros A.L."/>
            <person name="Soares M.A."/>
            <person name="de Oliveira L.M."/>
            <person name="Marini M.M."/>
            <person name="Villalobos-Duno H."/>
            <person name="Cunha M.M."/>
            <person name="de Hoog S."/>
            <person name="da Silveira J.F."/>
            <person name="Henrissat B."/>
            <person name="Nino-Vega G.A."/>
            <person name="Cisalpino P.S."/>
            <person name="Mora-Montes H.M."/>
            <person name="Almeida S.R."/>
            <person name="Stajich J.E."/>
            <person name="Lopes-Bezerra L.M."/>
            <person name="Vasconcelos A.T."/>
            <person name="Felipe M.S."/>
        </authorList>
    </citation>
    <scope>NUCLEOTIDE SEQUENCE [LARGE SCALE GENOMIC DNA]</scope>
    <source>
        <strain evidence="4 5">5110</strain>
    </source>
</reference>
<dbReference type="GeneID" id="63676352"/>
<keyword evidence="5" id="KW-1185">Reference proteome</keyword>
<comment type="subcellular location">
    <subcellularLocation>
        <location evidence="1">Nucleus</location>
        <location evidence="1">Nucleolus</location>
    </subcellularLocation>
</comment>